<dbReference type="InterPro" id="IPR050706">
    <property type="entry name" value="Cyclic-di-GMP_PDE-like"/>
</dbReference>
<dbReference type="RefSeq" id="WP_354601368.1">
    <property type="nucleotide sequence ID" value="NZ_JBEWZI010000011.1"/>
</dbReference>
<comment type="caution">
    <text evidence="3">The sequence shown here is derived from an EMBL/GenBank/DDBJ whole genome shotgun (WGS) entry which is preliminary data.</text>
</comment>
<dbReference type="Proteomes" id="UP001549691">
    <property type="component" value="Unassembled WGS sequence"/>
</dbReference>
<accession>A0ABV2TLV9</accession>
<feature type="non-terminal residue" evidence="3">
    <location>
        <position position="1"/>
    </location>
</feature>
<evidence type="ECO:0000313" key="4">
    <source>
        <dbReference type="Proteomes" id="UP001549691"/>
    </source>
</evidence>
<dbReference type="CDD" id="cd01948">
    <property type="entry name" value="EAL"/>
    <property type="match status" value="1"/>
</dbReference>
<dbReference type="InterPro" id="IPR000160">
    <property type="entry name" value="GGDEF_dom"/>
</dbReference>
<dbReference type="SUPFAM" id="SSF141868">
    <property type="entry name" value="EAL domain-like"/>
    <property type="match status" value="1"/>
</dbReference>
<dbReference type="SUPFAM" id="SSF55073">
    <property type="entry name" value="Nucleotide cyclase"/>
    <property type="match status" value="1"/>
</dbReference>
<feature type="domain" description="EAL" evidence="1">
    <location>
        <begin position="140"/>
        <end position="394"/>
    </location>
</feature>
<gene>
    <name evidence="3" type="ORF">ABXR19_11970</name>
</gene>
<dbReference type="Gene3D" id="3.20.20.450">
    <property type="entry name" value="EAL domain"/>
    <property type="match status" value="1"/>
</dbReference>
<dbReference type="EC" id="2.7.7.65" evidence="3"/>
<dbReference type="EMBL" id="JBEWZI010000011">
    <property type="protein sequence ID" value="MET7014909.1"/>
    <property type="molecule type" value="Genomic_DNA"/>
</dbReference>
<feature type="domain" description="GGDEF" evidence="2">
    <location>
        <begin position="1"/>
        <end position="131"/>
    </location>
</feature>
<dbReference type="Gene3D" id="3.30.70.270">
    <property type="match status" value="1"/>
</dbReference>
<dbReference type="SMART" id="SM00267">
    <property type="entry name" value="GGDEF"/>
    <property type="match status" value="1"/>
</dbReference>
<evidence type="ECO:0000259" key="2">
    <source>
        <dbReference type="PROSITE" id="PS50887"/>
    </source>
</evidence>
<dbReference type="InterPro" id="IPR001633">
    <property type="entry name" value="EAL_dom"/>
</dbReference>
<evidence type="ECO:0000259" key="1">
    <source>
        <dbReference type="PROSITE" id="PS50883"/>
    </source>
</evidence>
<dbReference type="PANTHER" id="PTHR33121">
    <property type="entry name" value="CYCLIC DI-GMP PHOSPHODIESTERASE PDEF"/>
    <property type="match status" value="1"/>
</dbReference>
<keyword evidence="3" id="KW-0378">Hydrolase</keyword>
<dbReference type="InterPro" id="IPR029787">
    <property type="entry name" value="Nucleotide_cyclase"/>
</dbReference>
<dbReference type="InterPro" id="IPR035919">
    <property type="entry name" value="EAL_sf"/>
</dbReference>
<dbReference type="NCBIfam" id="TIGR00254">
    <property type="entry name" value="GGDEF"/>
    <property type="match status" value="1"/>
</dbReference>
<proteinExistence type="predicted"/>
<evidence type="ECO:0000313" key="3">
    <source>
        <dbReference type="EMBL" id="MET7014909.1"/>
    </source>
</evidence>
<dbReference type="InterPro" id="IPR043128">
    <property type="entry name" value="Rev_trsase/Diguanyl_cyclase"/>
</dbReference>
<organism evidence="3 4">
    <name type="scientific">Uliginosibacterium flavum</name>
    <dbReference type="NCBI Taxonomy" id="1396831"/>
    <lineage>
        <taxon>Bacteria</taxon>
        <taxon>Pseudomonadati</taxon>
        <taxon>Pseudomonadota</taxon>
        <taxon>Betaproteobacteria</taxon>
        <taxon>Rhodocyclales</taxon>
        <taxon>Zoogloeaceae</taxon>
        <taxon>Uliginosibacterium</taxon>
    </lineage>
</organism>
<keyword evidence="3" id="KW-0548">Nucleotidyltransferase</keyword>
<protein>
    <submittedName>
        <fullName evidence="3">Bifunctional diguanylate cyclase/phosphodiesterase</fullName>
        <ecNumber evidence="3">2.7.7.65</ecNumber>
        <ecNumber evidence="3">3.1.4.52</ecNumber>
    </submittedName>
</protein>
<keyword evidence="3" id="KW-0808">Transferase</keyword>
<keyword evidence="4" id="KW-1185">Reference proteome</keyword>
<dbReference type="Pfam" id="PF00563">
    <property type="entry name" value="EAL"/>
    <property type="match status" value="1"/>
</dbReference>
<name>A0ABV2TLV9_9RHOO</name>
<dbReference type="GO" id="GO:0052621">
    <property type="term" value="F:diguanylate cyclase activity"/>
    <property type="evidence" value="ECO:0007669"/>
    <property type="project" value="UniProtKB-EC"/>
</dbReference>
<dbReference type="CDD" id="cd01949">
    <property type="entry name" value="GGDEF"/>
    <property type="match status" value="1"/>
</dbReference>
<dbReference type="PANTHER" id="PTHR33121:SF70">
    <property type="entry name" value="SIGNALING PROTEIN YKOW"/>
    <property type="match status" value="1"/>
</dbReference>
<dbReference type="Pfam" id="PF00990">
    <property type="entry name" value="GGDEF"/>
    <property type="match status" value="1"/>
</dbReference>
<sequence length="412" mass="45213">AVVLLDIDHLGAIKGTHGLATSDEILQRVSQRLRSRIRDSDVLARSRSDGFALIASHIKTDAGVDVFCEKLTGSLKEVFEIDGIHFKLTASIGMAMYPADAVTASDLLAAAELALQDAKNAGSSQIRVFHSSLQEDFRQRIGFESALREALGKQQFFLCYQPQVCATSGRTLSMEALIRWQHPEYGLVSPLDFIPLAETTGLITHIGAWVIYTACAQLATWRQAGHDSLRMAINLSATQLLDPYLEETILDALARTGLTPADIELEITESVLIQDPKHTVERFVALRNLGLRLSIDDFGTGYSSLSYLRVLPVQAFKLDRSFVDGMNKDKTSLEICRSAIRLAKNLKLDIVAEGVETEEQARLLRELGCPIFQGYLFARPLGADAAGQHLQGNRQPYTVTPLMGFGQAPSTP</sequence>
<dbReference type="PROSITE" id="PS50883">
    <property type="entry name" value="EAL"/>
    <property type="match status" value="1"/>
</dbReference>
<dbReference type="PROSITE" id="PS50887">
    <property type="entry name" value="GGDEF"/>
    <property type="match status" value="1"/>
</dbReference>
<dbReference type="EC" id="3.1.4.52" evidence="3"/>
<dbReference type="GO" id="GO:0071111">
    <property type="term" value="F:cyclic-guanylate-specific phosphodiesterase activity"/>
    <property type="evidence" value="ECO:0007669"/>
    <property type="project" value="UniProtKB-EC"/>
</dbReference>
<reference evidence="3 4" key="1">
    <citation type="submission" date="2024-07" db="EMBL/GenBank/DDBJ databases">
        <title>Uliginosibacterium flavum JJ3220;KACC:17644.</title>
        <authorList>
            <person name="Kim M.K."/>
        </authorList>
    </citation>
    <scope>NUCLEOTIDE SEQUENCE [LARGE SCALE GENOMIC DNA]</scope>
    <source>
        <strain evidence="3 4">KACC:17644</strain>
    </source>
</reference>
<dbReference type="SMART" id="SM00052">
    <property type="entry name" value="EAL"/>
    <property type="match status" value="1"/>
</dbReference>